<dbReference type="Pfam" id="PF14110">
    <property type="entry name" value="DUF4282"/>
    <property type="match status" value="1"/>
</dbReference>
<organism evidence="2">
    <name type="scientific">uncultured Sulfurovum sp</name>
    <dbReference type="NCBI Taxonomy" id="269237"/>
    <lineage>
        <taxon>Bacteria</taxon>
        <taxon>Pseudomonadati</taxon>
        <taxon>Campylobacterota</taxon>
        <taxon>Epsilonproteobacteria</taxon>
        <taxon>Campylobacterales</taxon>
        <taxon>Sulfurovaceae</taxon>
        <taxon>Sulfurovum</taxon>
        <taxon>environmental samples</taxon>
    </lineage>
</organism>
<feature type="transmembrane region" description="Helical" evidence="1">
    <location>
        <begin position="20"/>
        <end position="41"/>
    </location>
</feature>
<keyword evidence="1" id="KW-0812">Transmembrane</keyword>
<keyword evidence="1" id="KW-1133">Transmembrane helix</keyword>
<reference evidence="2" key="1">
    <citation type="submission" date="2020-01" db="EMBL/GenBank/DDBJ databases">
        <authorList>
            <person name="Meier V. D."/>
            <person name="Meier V D."/>
        </authorList>
    </citation>
    <scope>NUCLEOTIDE SEQUENCE</scope>
    <source>
        <strain evidence="2">HLG_WM_MAG_01</strain>
    </source>
</reference>
<feature type="transmembrane region" description="Helical" evidence="1">
    <location>
        <begin position="62"/>
        <end position="82"/>
    </location>
</feature>
<evidence type="ECO:0000256" key="1">
    <source>
        <dbReference type="SAM" id="Phobius"/>
    </source>
</evidence>
<dbReference type="EMBL" id="CACVAS010000030">
    <property type="protein sequence ID" value="CAA6803675.1"/>
    <property type="molecule type" value="Genomic_DNA"/>
</dbReference>
<protein>
    <recommendedName>
        <fullName evidence="3">DUF4282 domain-containing protein</fullName>
    </recommendedName>
</protein>
<dbReference type="AlphaFoldDB" id="A0A6S6SL46"/>
<dbReference type="InterPro" id="IPR025557">
    <property type="entry name" value="DUF4282"/>
</dbReference>
<accession>A0A6S6SL46</accession>
<gene>
    <name evidence="2" type="ORF">HELGO_WM2824</name>
</gene>
<proteinExistence type="predicted"/>
<keyword evidence="1" id="KW-0472">Membrane</keyword>
<sequence>MIMIDFLTFQTFITPSLLILMYYIGALVIPLFAWYLTIWLKNKYYSHLSTTTQNRLNNTQRFFTYTLVLVCILFMEILWRMMFEFFIAYFDMHDALMKQKVGR</sequence>
<evidence type="ECO:0000313" key="2">
    <source>
        <dbReference type="EMBL" id="CAA6803675.1"/>
    </source>
</evidence>
<name>A0A6S6SL46_9BACT</name>
<evidence type="ECO:0008006" key="3">
    <source>
        <dbReference type="Google" id="ProtNLM"/>
    </source>
</evidence>